<dbReference type="InterPro" id="IPR037066">
    <property type="entry name" value="Plug_dom_sf"/>
</dbReference>
<evidence type="ECO:0000259" key="10">
    <source>
        <dbReference type="Pfam" id="PF07715"/>
    </source>
</evidence>
<evidence type="ECO:0000256" key="7">
    <source>
        <dbReference type="ARBA" id="ARBA00023170"/>
    </source>
</evidence>
<reference evidence="12 13" key="1">
    <citation type="submission" date="2024-09" db="EMBL/GenBank/DDBJ databases">
        <authorList>
            <person name="Sun Q."/>
            <person name="Mori K."/>
        </authorList>
    </citation>
    <scope>NUCLEOTIDE SEQUENCE [LARGE SCALE GENOMIC DNA]</scope>
    <source>
        <strain evidence="12 13">CCM 8677</strain>
    </source>
</reference>
<comment type="similarity">
    <text evidence="2 9">Belongs to the TonB-dependent receptor family.</text>
</comment>
<keyword evidence="3 9" id="KW-0813">Transport</keyword>
<comment type="caution">
    <text evidence="12">The sequence shown here is derived from an EMBL/GenBank/DDBJ whole genome shotgun (WGS) entry which is preliminary data.</text>
</comment>
<evidence type="ECO:0000256" key="1">
    <source>
        <dbReference type="ARBA" id="ARBA00004571"/>
    </source>
</evidence>
<keyword evidence="5 9" id="KW-0812">Transmembrane</keyword>
<comment type="subcellular location">
    <subcellularLocation>
        <location evidence="1 9">Cell outer membrane</location>
        <topology evidence="1 9">Multi-pass membrane protein</topology>
    </subcellularLocation>
</comment>
<dbReference type="SUPFAM" id="SSF56935">
    <property type="entry name" value="Porins"/>
    <property type="match status" value="1"/>
</dbReference>
<sequence>MSYLFGATVMGFGVHAPVMAQSNATGILFGQVTGQPGTNIVFENTATGVQRTVTPESNGKFQATSMPPGNYLVKLMQDGKLVQSREVEALVGRGVEVNFLPVNAQANPQVGAIQQVTVSGNTNRIDVSNTNNGPVFTARELAKLPISQSVNAIIQLAPGTVKNTGGGYGEVSSFGGSGVSENAYYINGFPVANILTQIGTSEVPFGAISNAQILQGGFGPEFGRASGGVVNITTKSGTNQWEFGAKASITPNALRSPSLNTYYPKTGANPLTDGKLQFYSQDNIVNSNTAGVYVGGPIIKNKLFMFVAAERNSSHSESVNASSDKVFSPTGFSDNRTTVDRFLVKLDYNLSDDHHFEFTQVHDKTKLVSRLYGFNYATFSRNYIQKGGSISINCCGGPNPGADDSILKYTAYLSDDLTLTTLYGESKTTHSQSPEGYNPTIFQTNSSVKSRVPGVNYPIVQTVSTPIQADGVGDKQKTLRIDMEYKLGRHSLRAGIDYNKVASVVGVSAAGGGAWNYYYTDDPTKYKGFGFTETPAEGGGYGTLGYYVSRDLSSNVSHPTSTQAAQYIEDRYQVQGNILLSLGLRNEQFRNNNSAGQAFIQQTRQLAPRLGASWDVNRDGSFKVFGNAGRYFMQVPTNLSANTAGVNLITSQAFTYTGVDPATGAPTGLHAISPVTSVNNQWGISQDPRGLTAIDLKPLYQDEMSIGFEKALNQEFNFGVMGSYRTLRSSNDDLCDQRPINAWAARNNIDTSHYGFPCATINPGSDNSLLLDLKGDGKLIRVDLTAADIGLPKMTRDYIALNFFLEHPLRHGWYGKVNYTLSRSKGNNEGQVDSLQGNNVAQTVGWDHKELMLNATGDLPNDRRHVIKAFGFYELSPELTLGGNLTIASGQPRNCVGELPRSIAPDMGYGSSYFFCNGQASPRGSLGRMPWQAQLDSNISYRPKMLPGVNFKTDIFNLFNSHTIISENATSRSNGNVNPTFLQETGRLSSRSVRLTVEYNHKY</sequence>
<dbReference type="Gene3D" id="2.170.130.10">
    <property type="entry name" value="TonB-dependent receptor, plug domain"/>
    <property type="match status" value="1"/>
</dbReference>
<dbReference type="PANTHER" id="PTHR30069:SF46">
    <property type="entry name" value="OAR PROTEIN"/>
    <property type="match status" value="1"/>
</dbReference>
<evidence type="ECO:0000259" key="11">
    <source>
        <dbReference type="Pfam" id="PF25183"/>
    </source>
</evidence>
<dbReference type="EMBL" id="JBHLXJ010000009">
    <property type="protein sequence ID" value="MFC0349935.1"/>
    <property type="molecule type" value="Genomic_DNA"/>
</dbReference>
<keyword evidence="4 9" id="KW-1134">Transmembrane beta strand</keyword>
<keyword evidence="13" id="KW-1185">Reference proteome</keyword>
<evidence type="ECO:0000313" key="12">
    <source>
        <dbReference type="EMBL" id="MFC0349935.1"/>
    </source>
</evidence>
<evidence type="ECO:0000256" key="9">
    <source>
        <dbReference type="PROSITE-ProRule" id="PRU01360"/>
    </source>
</evidence>
<organism evidence="12 13">
    <name type="scientific">Undibacterium danionis</name>
    <dbReference type="NCBI Taxonomy" id="1812100"/>
    <lineage>
        <taxon>Bacteria</taxon>
        <taxon>Pseudomonadati</taxon>
        <taxon>Pseudomonadota</taxon>
        <taxon>Betaproteobacteria</taxon>
        <taxon>Burkholderiales</taxon>
        <taxon>Oxalobacteraceae</taxon>
        <taxon>Undibacterium</taxon>
    </lineage>
</organism>
<feature type="domain" description="TonB-dependent transporter Oar-like beta-barrel" evidence="11">
    <location>
        <begin position="334"/>
        <end position="589"/>
    </location>
</feature>
<accession>A0ABV6IEL8</accession>
<protein>
    <submittedName>
        <fullName evidence="12">TonB-dependent receptor plug domain-containing protein</fullName>
    </submittedName>
</protein>
<dbReference type="Pfam" id="PF25183">
    <property type="entry name" value="OMP_b-brl_4"/>
    <property type="match status" value="2"/>
</dbReference>
<evidence type="ECO:0000313" key="13">
    <source>
        <dbReference type="Proteomes" id="UP001589844"/>
    </source>
</evidence>
<dbReference type="Gene3D" id="2.60.40.1120">
    <property type="entry name" value="Carboxypeptidase-like, regulatory domain"/>
    <property type="match status" value="1"/>
</dbReference>
<keyword evidence="8 9" id="KW-0998">Cell outer membrane</keyword>
<gene>
    <name evidence="12" type="ORF">ACFFJH_08955</name>
</gene>
<dbReference type="SUPFAM" id="SSF49452">
    <property type="entry name" value="Starch-binding domain-like"/>
    <property type="match status" value="1"/>
</dbReference>
<dbReference type="InterPro" id="IPR057601">
    <property type="entry name" value="Oar-like_b-barrel"/>
</dbReference>
<dbReference type="InterPro" id="IPR013784">
    <property type="entry name" value="Carb-bd-like_fold"/>
</dbReference>
<name>A0ABV6IEL8_9BURK</name>
<keyword evidence="7 12" id="KW-0675">Receptor</keyword>
<feature type="domain" description="TonB-dependent receptor plug" evidence="10">
    <location>
        <begin position="135"/>
        <end position="229"/>
    </location>
</feature>
<dbReference type="InterPro" id="IPR036942">
    <property type="entry name" value="Beta-barrel_TonB_sf"/>
</dbReference>
<evidence type="ECO:0000256" key="8">
    <source>
        <dbReference type="ARBA" id="ARBA00023237"/>
    </source>
</evidence>
<dbReference type="PANTHER" id="PTHR30069">
    <property type="entry name" value="TONB-DEPENDENT OUTER MEMBRANE RECEPTOR"/>
    <property type="match status" value="1"/>
</dbReference>
<evidence type="ECO:0000256" key="3">
    <source>
        <dbReference type="ARBA" id="ARBA00022448"/>
    </source>
</evidence>
<evidence type="ECO:0000256" key="5">
    <source>
        <dbReference type="ARBA" id="ARBA00022692"/>
    </source>
</evidence>
<dbReference type="InterPro" id="IPR012910">
    <property type="entry name" value="Plug_dom"/>
</dbReference>
<dbReference type="InterPro" id="IPR039426">
    <property type="entry name" value="TonB-dep_rcpt-like"/>
</dbReference>
<dbReference type="Proteomes" id="UP001589844">
    <property type="component" value="Unassembled WGS sequence"/>
</dbReference>
<evidence type="ECO:0000256" key="2">
    <source>
        <dbReference type="ARBA" id="ARBA00009810"/>
    </source>
</evidence>
<proteinExistence type="inferred from homology"/>
<evidence type="ECO:0000256" key="6">
    <source>
        <dbReference type="ARBA" id="ARBA00023136"/>
    </source>
</evidence>
<dbReference type="Gene3D" id="2.40.170.20">
    <property type="entry name" value="TonB-dependent receptor, beta-barrel domain"/>
    <property type="match status" value="1"/>
</dbReference>
<feature type="domain" description="TonB-dependent transporter Oar-like beta-barrel" evidence="11">
    <location>
        <begin position="598"/>
        <end position="875"/>
    </location>
</feature>
<keyword evidence="6 9" id="KW-0472">Membrane</keyword>
<dbReference type="Pfam" id="PF07715">
    <property type="entry name" value="Plug"/>
    <property type="match status" value="1"/>
</dbReference>
<dbReference type="PROSITE" id="PS52016">
    <property type="entry name" value="TONB_DEPENDENT_REC_3"/>
    <property type="match status" value="1"/>
</dbReference>
<evidence type="ECO:0000256" key="4">
    <source>
        <dbReference type="ARBA" id="ARBA00022452"/>
    </source>
</evidence>